<dbReference type="GO" id="GO:0003677">
    <property type="term" value="F:DNA binding"/>
    <property type="evidence" value="ECO:0007669"/>
    <property type="project" value="InterPro"/>
</dbReference>
<reference evidence="2 3" key="1">
    <citation type="submission" date="2018-11" db="EMBL/GenBank/DDBJ databases">
        <title>Draft genome sequence of Ferruginibacter sp. BO-59.</title>
        <authorList>
            <person name="Im W.T."/>
        </authorList>
    </citation>
    <scope>NUCLEOTIDE SEQUENCE [LARGE SCALE GENOMIC DNA]</scope>
    <source>
        <strain evidence="2 3">BO-59</strain>
    </source>
</reference>
<name>A0A3M9NPM6_9BACT</name>
<dbReference type="AlphaFoldDB" id="A0A3M9NPM6"/>
<dbReference type="Proteomes" id="UP000267223">
    <property type="component" value="Unassembled WGS sequence"/>
</dbReference>
<evidence type="ECO:0000313" key="3">
    <source>
        <dbReference type="Proteomes" id="UP000267223"/>
    </source>
</evidence>
<feature type="domain" description="Antitoxin Xre-like helix-turn-helix" evidence="1">
    <location>
        <begin position="46"/>
        <end position="97"/>
    </location>
</feature>
<gene>
    <name evidence="2" type="ORF">EFY79_00135</name>
</gene>
<dbReference type="EMBL" id="RJJR01000001">
    <property type="protein sequence ID" value="RNI39752.1"/>
    <property type="molecule type" value="Genomic_DNA"/>
</dbReference>
<proteinExistence type="predicted"/>
<comment type="caution">
    <text evidence="2">The sequence shown here is derived from an EMBL/GenBank/DDBJ whole genome shotgun (WGS) entry which is preliminary data.</text>
</comment>
<evidence type="ECO:0000313" key="2">
    <source>
        <dbReference type="EMBL" id="RNI39752.1"/>
    </source>
</evidence>
<protein>
    <submittedName>
        <fullName evidence="2">DUF2384 domain-containing protein</fullName>
    </submittedName>
</protein>
<keyword evidence="3" id="KW-1185">Reference proteome</keyword>
<accession>A0A3M9NPM6</accession>
<dbReference type="InterPro" id="IPR046847">
    <property type="entry name" value="Xre-like_HTH"/>
</dbReference>
<evidence type="ECO:0000259" key="1">
    <source>
        <dbReference type="Pfam" id="PF20432"/>
    </source>
</evidence>
<sequence length="156" mass="18152">MSYIWRTNDETMKSKKYKNTAIKSVKAEEPEAAYYPSQPIKISRDISFSDFKKMASKVDFTQKEWADILHISERTLQRYAHNDGSFSSGTIDRIYQINKVFQRGKEVFGSYQKFNLWLRDNPYMLEGRLSLHSLASIEGINNVLTQLGRIEHGIFA</sequence>
<dbReference type="Pfam" id="PF20432">
    <property type="entry name" value="Xre-like-HTH"/>
    <property type="match status" value="1"/>
</dbReference>
<organism evidence="2 3">
    <name type="scientific">Hanamia caeni</name>
    <dbReference type="NCBI Taxonomy" id="2294116"/>
    <lineage>
        <taxon>Bacteria</taxon>
        <taxon>Pseudomonadati</taxon>
        <taxon>Bacteroidota</taxon>
        <taxon>Chitinophagia</taxon>
        <taxon>Chitinophagales</taxon>
        <taxon>Chitinophagaceae</taxon>
        <taxon>Hanamia</taxon>
    </lineage>
</organism>